<dbReference type="Gene3D" id="3.30.70.3220">
    <property type="match status" value="1"/>
</dbReference>
<evidence type="ECO:0000313" key="13">
    <source>
        <dbReference type="EMBL" id="MBP2032503.1"/>
    </source>
</evidence>
<dbReference type="InterPro" id="IPR055344">
    <property type="entry name" value="SecD_SecF_C_bact"/>
</dbReference>
<keyword evidence="14" id="KW-1185">Reference proteome</keyword>
<dbReference type="InterPro" id="IPR022813">
    <property type="entry name" value="SecD/SecF_arch_bac"/>
</dbReference>
<feature type="transmembrane region" description="Helical" evidence="9">
    <location>
        <begin position="249"/>
        <end position="270"/>
    </location>
</feature>
<dbReference type="PANTHER" id="PTHR30081:SF1">
    <property type="entry name" value="PROTEIN TRANSLOCASE SUBUNIT SECD"/>
    <property type="match status" value="1"/>
</dbReference>
<evidence type="ECO:0000256" key="8">
    <source>
        <dbReference type="ARBA" id="ARBA00023136"/>
    </source>
</evidence>
<dbReference type="NCBIfam" id="TIGR00916">
    <property type="entry name" value="2A0604s01"/>
    <property type="match status" value="1"/>
</dbReference>
<feature type="domain" description="Protein export membrane protein SecD/SecF C-terminal" evidence="10">
    <location>
        <begin position="233"/>
        <end position="402"/>
    </location>
</feature>
<dbReference type="Proteomes" id="UP001519307">
    <property type="component" value="Unassembled WGS sequence"/>
</dbReference>
<evidence type="ECO:0000256" key="9">
    <source>
        <dbReference type="HAMAP-Rule" id="MF_01463"/>
    </source>
</evidence>
<feature type="domain" description="SecDF P1 head subdomain" evidence="12">
    <location>
        <begin position="133"/>
        <end position="231"/>
    </location>
</feature>
<comment type="subcellular location">
    <subcellularLocation>
        <location evidence="1 9">Cell membrane</location>
        <topology evidence="1 9">Multi-pass membrane protein</topology>
    </subcellularLocation>
</comment>
<dbReference type="Pfam" id="PF22599">
    <property type="entry name" value="SecDF_P1_head"/>
    <property type="match status" value="1"/>
</dbReference>
<proteinExistence type="inferred from homology"/>
<comment type="caution">
    <text evidence="9">Lacks conserved residue(s) required for the propagation of feature annotation.</text>
</comment>
<evidence type="ECO:0000256" key="7">
    <source>
        <dbReference type="ARBA" id="ARBA00023010"/>
    </source>
</evidence>
<evidence type="ECO:0000256" key="5">
    <source>
        <dbReference type="ARBA" id="ARBA00022927"/>
    </source>
</evidence>
<feature type="transmembrane region" description="Helical" evidence="9">
    <location>
        <begin position="376"/>
        <end position="395"/>
    </location>
</feature>
<sequence>MRSKAKSGTRVKSTIILVLCLFLIGFLAYSGAYGVKLGDYKLKPFTEVINRGLDLQGGVSILEEIQSKNVDQKTVDRTVDLLSMRVNKLGVSETVVNKEGKNRIRIEIPGKFDAKEVVDGVAKTGQLKFVGPDNKTILTGKDVKDASAYLDSQNNQPMIGLELNDSGAKKFSDATQKFLGQKIAIYLDDQMLTNPQVDAHITNGKAEINGSKTLQEAQRQANLIKSGALPVEVKPVQVTTIGASLGANALPLSILAGKIGIGLVMIFMILYYRLPGLIADVALTLYIYIVLAAFVNVNVTLTLSGIAAFLLTVGMAVDANILIFERTKEELKSGRSIKASIDAGFKRAMSSILDSNITSIISGIVLYSIGTGSVKGFALTLIIGVVLSMFTAITVTRTLMKLVANIGLFSHKGTIGTFGVHDFRKGVRGIAK</sequence>
<dbReference type="NCBIfam" id="TIGR01129">
    <property type="entry name" value="secD"/>
    <property type="match status" value="1"/>
</dbReference>
<dbReference type="PANTHER" id="PTHR30081">
    <property type="entry name" value="PROTEIN-EXPORT MEMBRANE PROTEIN SEC"/>
    <property type="match status" value="1"/>
</dbReference>
<feature type="transmembrane region" description="Helical" evidence="9">
    <location>
        <begin position="345"/>
        <end position="370"/>
    </location>
</feature>
<evidence type="ECO:0000259" key="11">
    <source>
        <dbReference type="Pfam" id="PF21760"/>
    </source>
</evidence>
<feature type="domain" description="Protein translocase subunit SecDF P1" evidence="11">
    <location>
        <begin position="75"/>
        <end position="132"/>
    </location>
</feature>
<comment type="subunit">
    <text evidence="9">Forms a complex with SecF. Part of the essential Sec protein translocation apparatus which comprises SecA, SecYEG and auxiliary proteins SecDF. Other proteins may also be involved.</text>
</comment>
<evidence type="ECO:0000259" key="10">
    <source>
        <dbReference type="Pfam" id="PF02355"/>
    </source>
</evidence>
<keyword evidence="6 9" id="KW-1133">Transmembrane helix</keyword>
<name>A0ABS4KR44_9CLOT</name>
<evidence type="ECO:0000259" key="12">
    <source>
        <dbReference type="Pfam" id="PF22599"/>
    </source>
</evidence>
<dbReference type="InterPro" id="IPR005791">
    <property type="entry name" value="SecD"/>
</dbReference>
<dbReference type="SUPFAM" id="SSF82866">
    <property type="entry name" value="Multidrug efflux transporter AcrB transmembrane domain"/>
    <property type="match status" value="1"/>
</dbReference>
<evidence type="ECO:0000256" key="4">
    <source>
        <dbReference type="ARBA" id="ARBA00022692"/>
    </source>
</evidence>
<evidence type="ECO:0000256" key="2">
    <source>
        <dbReference type="ARBA" id="ARBA00022448"/>
    </source>
</evidence>
<dbReference type="HAMAP" id="MF_01463_B">
    <property type="entry name" value="SecD_B"/>
    <property type="match status" value="1"/>
</dbReference>
<evidence type="ECO:0000256" key="1">
    <source>
        <dbReference type="ARBA" id="ARBA00004651"/>
    </source>
</evidence>
<dbReference type="RefSeq" id="WP_209701696.1">
    <property type="nucleotide sequence ID" value="NZ_JAGGLM010000005.1"/>
</dbReference>
<keyword evidence="4 9" id="KW-0812">Transmembrane</keyword>
<keyword evidence="8 9" id="KW-0472">Membrane</keyword>
<reference evidence="13 14" key="1">
    <citation type="submission" date="2021-03" db="EMBL/GenBank/DDBJ databases">
        <title>Genomic Encyclopedia of Type Strains, Phase IV (KMG-IV): sequencing the most valuable type-strain genomes for metagenomic binning, comparative biology and taxonomic classification.</title>
        <authorList>
            <person name="Goeker M."/>
        </authorList>
    </citation>
    <scope>NUCLEOTIDE SEQUENCE [LARGE SCALE GENOMIC DNA]</scope>
    <source>
        <strain evidence="13 14">DSM 28783</strain>
    </source>
</reference>
<dbReference type="Pfam" id="PF02355">
    <property type="entry name" value="SecD_SecF_C"/>
    <property type="match status" value="1"/>
</dbReference>
<dbReference type="InterPro" id="IPR054384">
    <property type="entry name" value="SecDF_P1_head"/>
</dbReference>
<organism evidence="13 14">
    <name type="scientific">Clostridium algifaecis</name>
    <dbReference type="NCBI Taxonomy" id="1472040"/>
    <lineage>
        <taxon>Bacteria</taxon>
        <taxon>Bacillati</taxon>
        <taxon>Bacillota</taxon>
        <taxon>Clostridia</taxon>
        <taxon>Eubacteriales</taxon>
        <taxon>Clostridiaceae</taxon>
        <taxon>Clostridium</taxon>
    </lineage>
</organism>
<accession>A0ABS4KR44</accession>
<comment type="function">
    <text evidence="9">Part of the Sec protein translocase complex. Interacts with the SecYEG preprotein conducting channel. SecDF uses the proton motive force (PMF) to complete protein translocation after the ATP-dependent function of SecA.</text>
</comment>
<gene>
    <name evidence="9" type="primary">secD</name>
    <name evidence="13" type="ORF">J2Z42_001175</name>
</gene>
<dbReference type="EMBL" id="JAGGLM010000005">
    <property type="protein sequence ID" value="MBP2032503.1"/>
    <property type="molecule type" value="Genomic_DNA"/>
</dbReference>
<protein>
    <recommendedName>
        <fullName evidence="9">Protein translocase subunit SecD</fullName>
    </recommendedName>
</protein>
<keyword evidence="7 9" id="KW-0811">Translocation</keyword>
<keyword evidence="2 9" id="KW-0813">Transport</keyword>
<evidence type="ECO:0000313" key="14">
    <source>
        <dbReference type="Proteomes" id="UP001519307"/>
    </source>
</evidence>
<keyword evidence="3 9" id="KW-1003">Cell membrane</keyword>
<dbReference type="InterPro" id="IPR048631">
    <property type="entry name" value="SecD_1st"/>
</dbReference>
<dbReference type="Gene3D" id="1.20.1640.10">
    <property type="entry name" value="Multidrug efflux transporter AcrB transmembrane domain"/>
    <property type="match status" value="1"/>
</dbReference>
<dbReference type="InterPro" id="IPR048634">
    <property type="entry name" value="SecD_SecF_C"/>
</dbReference>
<dbReference type="Pfam" id="PF21760">
    <property type="entry name" value="SecD_1st"/>
    <property type="match status" value="1"/>
</dbReference>
<evidence type="ECO:0000256" key="3">
    <source>
        <dbReference type="ARBA" id="ARBA00022475"/>
    </source>
</evidence>
<keyword evidence="5 9" id="KW-0653">Protein transport</keyword>
<comment type="similarity">
    <text evidence="9">Belongs to the SecD/SecF family. SecD subfamily.</text>
</comment>
<evidence type="ECO:0000256" key="6">
    <source>
        <dbReference type="ARBA" id="ARBA00022989"/>
    </source>
</evidence>
<comment type="caution">
    <text evidence="13">The sequence shown here is derived from an EMBL/GenBank/DDBJ whole genome shotgun (WGS) entry which is preliminary data.</text>
</comment>